<dbReference type="EMBL" id="CAJOBP010053134">
    <property type="protein sequence ID" value="CAF4820930.1"/>
    <property type="molecule type" value="Genomic_DNA"/>
</dbReference>
<protein>
    <submittedName>
        <fullName evidence="1">Uncharacterized protein</fullName>
    </submittedName>
</protein>
<gene>
    <name evidence="1" type="ORF">UJA718_LOCUS42162</name>
</gene>
<organism evidence="1 2">
    <name type="scientific">Rotaria socialis</name>
    <dbReference type="NCBI Taxonomy" id="392032"/>
    <lineage>
        <taxon>Eukaryota</taxon>
        <taxon>Metazoa</taxon>
        <taxon>Spiralia</taxon>
        <taxon>Gnathifera</taxon>
        <taxon>Rotifera</taxon>
        <taxon>Eurotatoria</taxon>
        <taxon>Bdelloidea</taxon>
        <taxon>Philodinida</taxon>
        <taxon>Philodinidae</taxon>
        <taxon>Rotaria</taxon>
    </lineage>
</organism>
<sequence length="32" mass="3721">LTVYTALMEPATGRLESFWQYCRDEDAPCAPW</sequence>
<accession>A0A821QCC0</accession>
<reference evidence="1" key="1">
    <citation type="submission" date="2021-02" db="EMBL/GenBank/DDBJ databases">
        <authorList>
            <person name="Nowell W R."/>
        </authorList>
    </citation>
    <scope>NUCLEOTIDE SEQUENCE</scope>
</reference>
<comment type="caution">
    <text evidence="1">The sequence shown here is derived from an EMBL/GenBank/DDBJ whole genome shotgun (WGS) entry which is preliminary data.</text>
</comment>
<name>A0A821QCC0_9BILA</name>
<proteinExistence type="predicted"/>
<dbReference type="AlphaFoldDB" id="A0A821QCC0"/>
<feature type="non-terminal residue" evidence="1">
    <location>
        <position position="1"/>
    </location>
</feature>
<keyword evidence="2" id="KW-1185">Reference proteome</keyword>
<evidence type="ECO:0000313" key="1">
    <source>
        <dbReference type="EMBL" id="CAF4820930.1"/>
    </source>
</evidence>
<evidence type="ECO:0000313" key="2">
    <source>
        <dbReference type="Proteomes" id="UP000663873"/>
    </source>
</evidence>
<dbReference type="Proteomes" id="UP000663873">
    <property type="component" value="Unassembled WGS sequence"/>
</dbReference>